<sequence>MVFEDSTFHNQDAYKWGREFLTDQIMGAIGLGVVQYVSIYCICRNTLSVIFICSFVNVVISVKL</sequence>
<proteinExistence type="evidence at transcript level"/>
<name>I3SIK5_LOTJA</name>
<dbReference type="EMBL" id="BT134090">
    <property type="protein sequence ID" value="AFK33885.1"/>
    <property type="molecule type" value="mRNA"/>
</dbReference>
<organism evidence="1">
    <name type="scientific">Lotus japonicus</name>
    <name type="common">Lotus corniculatus var. japonicus</name>
    <dbReference type="NCBI Taxonomy" id="34305"/>
    <lineage>
        <taxon>Eukaryota</taxon>
        <taxon>Viridiplantae</taxon>
        <taxon>Streptophyta</taxon>
        <taxon>Embryophyta</taxon>
        <taxon>Tracheophyta</taxon>
        <taxon>Spermatophyta</taxon>
        <taxon>Magnoliopsida</taxon>
        <taxon>eudicotyledons</taxon>
        <taxon>Gunneridae</taxon>
        <taxon>Pentapetalae</taxon>
        <taxon>rosids</taxon>
        <taxon>fabids</taxon>
        <taxon>Fabales</taxon>
        <taxon>Fabaceae</taxon>
        <taxon>Papilionoideae</taxon>
        <taxon>50 kb inversion clade</taxon>
        <taxon>NPAAA clade</taxon>
        <taxon>Hologalegina</taxon>
        <taxon>robinioid clade</taxon>
        <taxon>Loteae</taxon>
        <taxon>Lotus</taxon>
    </lineage>
</organism>
<protein>
    <submittedName>
        <fullName evidence="1">Uncharacterized protein</fullName>
    </submittedName>
</protein>
<dbReference type="AlphaFoldDB" id="I3SIK5"/>
<evidence type="ECO:0000313" key="1">
    <source>
        <dbReference type="EMBL" id="AFK40097.1"/>
    </source>
</evidence>
<reference evidence="1" key="1">
    <citation type="submission" date="2012-05" db="EMBL/GenBank/DDBJ databases">
        <authorList>
            <person name="Krishnakumar V."/>
            <person name="Cheung F."/>
            <person name="Xiao Y."/>
            <person name="Chan A."/>
            <person name="Moskal W.A."/>
            <person name="Town C.D."/>
        </authorList>
    </citation>
    <scope>NUCLEOTIDE SEQUENCE</scope>
</reference>
<accession>I3SIK5</accession>
<dbReference type="EMBL" id="BT140302">
    <property type="protein sequence ID" value="AFK40097.1"/>
    <property type="molecule type" value="mRNA"/>
</dbReference>